<dbReference type="SUPFAM" id="SSF55729">
    <property type="entry name" value="Acyl-CoA N-acyltransferases (Nat)"/>
    <property type="match status" value="1"/>
</dbReference>
<dbReference type="AlphaFoldDB" id="A0A1L3JJK7"/>
<keyword evidence="5" id="KW-1185">Reference proteome</keyword>
<feature type="domain" description="N-acetyltransferase" evidence="3">
    <location>
        <begin position="1"/>
        <end position="147"/>
    </location>
</feature>
<evidence type="ECO:0000313" key="4">
    <source>
        <dbReference type="EMBL" id="APG65294.1"/>
    </source>
</evidence>
<evidence type="ECO:0000256" key="1">
    <source>
        <dbReference type="ARBA" id="ARBA00022679"/>
    </source>
</evidence>
<gene>
    <name evidence="4" type="ORF">LPB136_07995</name>
</gene>
<dbReference type="PANTHER" id="PTHR43800">
    <property type="entry name" value="PEPTIDYL-LYSINE N-ACETYLTRANSFERASE YJAB"/>
    <property type="match status" value="1"/>
</dbReference>
<dbReference type="GO" id="GO:0016747">
    <property type="term" value="F:acyltransferase activity, transferring groups other than amino-acyl groups"/>
    <property type="evidence" value="ECO:0007669"/>
    <property type="project" value="InterPro"/>
</dbReference>
<name>A0A1L3JJK7_9FLAO</name>
<reference evidence="4 5" key="1">
    <citation type="submission" date="2016-11" db="EMBL/GenBank/DDBJ databases">
        <title>Tenacibaculum sp. LPB0136, isolated from marine environment.</title>
        <authorList>
            <person name="Kim E."/>
            <person name="Yi H."/>
        </authorList>
    </citation>
    <scope>NUCLEOTIDE SEQUENCE [LARGE SCALE GENOMIC DNA]</scope>
    <source>
        <strain evidence="4 5">LPB0136</strain>
    </source>
</reference>
<accession>A0A1L3JJK7</accession>
<dbReference type="KEGG" id="ten:LPB136_07995"/>
<evidence type="ECO:0000259" key="3">
    <source>
        <dbReference type="PROSITE" id="PS51186"/>
    </source>
</evidence>
<dbReference type="InterPro" id="IPR016181">
    <property type="entry name" value="Acyl_CoA_acyltransferase"/>
</dbReference>
<organism evidence="4 5">
    <name type="scientific">Tenacibaculum todarodis</name>
    <dbReference type="NCBI Taxonomy" id="1850252"/>
    <lineage>
        <taxon>Bacteria</taxon>
        <taxon>Pseudomonadati</taxon>
        <taxon>Bacteroidota</taxon>
        <taxon>Flavobacteriia</taxon>
        <taxon>Flavobacteriales</taxon>
        <taxon>Flavobacteriaceae</taxon>
        <taxon>Tenacibaculum</taxon>
    </lineage>
</organism>
<evidence type="ECO:0000313" key="5">
    <source>
        <dbReference type="Proteomes" id="UP000181898"/>
    </source>
</evidence>
<dbReference type="EMBL" id="CP018155">
    <property type="protein sequence ID" value="APG65294.1"/>
    <property type="molecule type" value="Genomic_DNA"/>
</dbReference>
<dbReference type="Proteomes" id="UP000181898">
    <property type="component" value="Chromosome"/>
</dbReference>
<dbReference type="CDD" id="cd04301">
    <property type="entry name" value="NAT_SF"/>
    <property type="match status" value="1"/>
</dbReference>
<dbReference type="STRING" id="1850252.LPB136_07995"/>
<evidence type="ECO:0000256" key="2">
    <source>
        <dbReference type="ARBA" id="ARBA00023315"/>
    </source>
</evidence>
<dbReference type="PANTHER" id="PTHR43800:SF1">
    <property type="entry name" value="PEPTIDYL-LYSINE N-ACETYLTRANSFERASE YJAB"/>
    <property type="match status" value="1"/>
</dbReference>
<sequence>MIVKAIISDAKQLTEIALKSKAFWGYSDEIIESWREDLTITAKMYDDSNIYKYFVDDKIAGFYILERVNIRTSVLHFLFISPEFIKQGIGKQLLDHAIAYCIEGSSAILNVLSDPNAEAFYIKQGFKVIARRESSIEGRFLPEMELEFPENM</sequence>
<protein>
    <recommendedName>
        <fullName evidence="3">N-acetyltransferase domain-containing protein</fullName>
    </recommendedName>
</protein>
<dbReference type="OrthoDB" id="9789605at2"/>
<dbReference type="RefSeq" id="WP_072555777.1">
    <property type="nucleotide sequence ID" value="NZ_CP018155.1"/>
</dbReference>
<keyword evidence="1" id="KW-0808">Transferase</keyword>
<dbReference type="Gene3D" id="3.40.630.30">
    <property type="match status" value="1"/>
</dbReference>
<dbReference type="PROSITE" id="PS51186">
    <property type="entry name" value="GNAT"/>
    <property type="match status" value="1"/>
</dbReference>
<proteinExistence type="predicted"/>
<keyword evidence="2" id="KW-0012">Acyltransferase</keyword>
<dbReference type="Pfam" id="PF13673">
    <property type="entry name" value="Acetyltransf_10"/>
    <property type="match status" value="1"/>
</dbReference>
<dbReference type="InterPro" id="IPR000182">
    <property type="entry name" value="GNAT_dom"/>
</dbReference>